<dbReference type="EMBL" id="JAAIKE010000001">
    <property type="protein sequence ID" value="NEX45248.1"/>
    <property type="molecule type" value="Genomic_DNA"/>
</dbReference>
<dbReference type="InterPro" id="IPR053967">
    <property type="entry name" value="LlgE_F_G-like_D1"/>
</dbReference>
<feature type="domain" description="Flagellar hook protein FlgE/F/G-like D1" evidence="9">
    <location>
        <begin position="83"/>
        <end position="131"/>
    </location>
</feature>
<accession>A0A6B3RK28</accession>
<comment type="caution">
    <text evidence="10">The sequence shown here is derived from an EMBL/GenBank/DDBJ whole genome shotgun (WGS) entry which is preliminary data.</text>
</comment>
<dbReference type="InterPro" id="IPR010930">
    <property type="entry name" value="Flg_bb/hook_C_dom"/>
</dbReference>
<dbReference type="GO" id="GO:0071978">
    <property type="term" value="P:bacterial-type flagellum-dependent swarming motility"/>
    <property type="evidence" value="ECO:0007669"/>
    <property type="project" value="TreeGrafter"/>
</dbReference>
<protein>
    <recommendedName>
        <fullName evidence="3 5">Flagellar hook protein FlgE</fullName>
    </recommendedName>
</protein>
<dbReference type="RefSeq" id="WP_164609256.1">
    <property type="nucleotide sequence ID" value="NZ_JAAIKE010000001.1"/>
</dbReference>
<reference evidence="10 11" key="1">
    <citation type="submission" date="2020-02" db="EMBL/GenBank/DDBJ databases">
        <title>Rhodobacter algicola sp. nov., isolated from microalga culture.</title>
        <authorList>
            <person name="Park C.-Y."/>
        </authorList>
    </citation>
    <scope>NUCLEOTIDE SEQUENCE [LARGE SCALE GENOMIC DNA]</scope>
    <source>
        <strain evidence="10 11">ETT8</strain>
    </source>
</reference>
<feature type="domain" description="Flagellar basal body rod protein N-terminal" evidence="6">
    <location>
        <begin position="3"/>
        <end position="33"/>
    </location>
</feature>
<dbReference type="InterPro" id="IPR037058">
    <property type="entry name" value="Falgellar_hook_FlgE_sf"/>
</dbReference>
<evidence type="ECO:0000259" key="8">
    <source>
        <dbReference type="Pfam" id="PF07559"/>
    </source>
</evidence>
<keyword evidence="10" id="KW-0966">Cell projection</keyword>
<evidence type="ECO:0000259" key="7">
    <source>
        <dbReference type="Pfam" id="PF06429"/>
    </source>
</evidence>
<dbReference type="InterPro" id="IPR001444">
    <property type="entry name" value="Flag_bb_rod_N"/>
</dbReference>
<evidence type="ECO:0000256" key="5">
    <source>
        <dbReference type="RuleBase" id="RU362116"/>
    </source>
</evidence>
<proteinExistence type="inferred from homology"/>
<evidence type="ECO:0000313" key="10">
    <source>
        <dbReference type="EMBL" id="NEX45248.1"/>
    </source>
</evidence>
<comment type="function">
    <text evidence="5">A flexible structure which links the flagellar filament to the drive apparatus in the basal body.</text>
</comment>
<evidence type="ECO:0000313" key="11">
    <source>
        <dbReference type="Proteomes" id="UP000481421"/>
    </source>
</evidence>
<keyword evidence="10" id="KW-0969">Cilium</keyword>
<evidence type="ECO:0000259" key="9">
    <source>
        <dbReference type="Pfam" id="PF22692"/>
    </source>
</evidence>
<keyword evidence="4 5" id="KW-0975">Bacterial flagellum</keyword>
<dbReference type="InterPro" id="IPR011491">
    <property type="entry name" value="FlgE_D2"/>
</dbReference>
<dbReference type="Pfam" id="PF00460">
    <property type="entry name" value="Flg_bb_rod"/>
    <property type="match status" value="1"/>
</dbReference>
<evidence type="ECO:0000256" key="1">
    <source>
        <dbReference type="ARBA" id="ARBA00004117"/>
    </source>
</evidence>
<dbReference type="InterPro" id="IPR020013">
    <property type="entry name" value="Flagellar_FlgE/F/G"/>
</dbReference>
<evidence type="ECO:0000256" key="4">
    <source>
        <dbReference type="ARBA" id="ARBA00023143"/>
    </source>
</evidence>
<dbReference type="InterPro" id="IPR037925">
    <property type="entry name" value="FlgE/F/G-like"/>
</dbReference>
<comment type="similarity">
    <text evidence="2 5">Belongs to the flagella basal body rod proteins family.</text>
</comment>
<dbReference type="Pfam" id="PF22692">
    <property type="entry name" value="LlgE_F_G_D1"/>
    <property type="match status" value="1"/>
</dbReference>
<dbReference type="Proteomes" id="UP000481421">
    <property type="component" value="Unassembled WGS sequence"/>
</dbReference>
<dbReference type="GO" id="GO:0009425">
    <property type="term" value="C:bacterial-type flagellum basal body"/>
    <property type="evidence" value="ECO:0007669"/>
    <property type="project" value="UniProtKB-SubCell"/>
</dbReference>
<organism evidence="10 11">
    <name type="scientific">Pseudotabrizicola algicola</name>
    <dbReference type="NCBI Taxonomy" id="2709381"/>
    <lineage>
        <taxon>Bacteria</taxon>
        <taxon>Pseudomonadati</taxon>
        <taxon>Pseudomonadota</taxon>
        <taxon>Alphaproteobacteria</taxon>
        <taxon>Rhodobacterales</taxon>
        <taxon>Paracoccaceae</taxon>
        <taxon>Pseudotabrizicola</taxon>
    </lineage>
</organism>
<name>A0A6B3RK28_9RHOB</name>
<dbReference type="NCBIfam" id="TIGR03506">
    <property type="entry name" value="FlgEFG_subfam"/>
    <property type="match status" value="1"/>
</dbReference>
<dbReference type="Pfam" id="PF06429">
    <property type="entry name" value="Flg_bbr_C"/>
    <property type="match status" value="1"/>
</dbReference>
<dbReference type="Pfam" id="PF07559">
    <property type="entry name" value="FlgE_D2"/>
    <property type="match status" value="1"/>
</dbReference>
<dbReference type="PANTHER" id="PTHR30435:SF1">
    <property type="entry name" value="FLAGELLAR HOOK PROTEIN FLGE"/>
    <property type="match status" value="1"/>
</dbReference>
<dbReference type="Gene3D" id="2.60.98.20">
    <property type="entry name" value="Flagellar hook protein FlgE"/>
    <property type="match status" value="1"/>
</dbReference>
<feature type="domain" description="Flagellar basal-body/hook protein C-terminal" evidence="7">
    <location>
        <begin position="376"/>
        <end position="421"/>
    </location>
</feature>
<keyword evidence="11" id="KW-1185">Reference proteome</keyword>
<dbReference type="GO" id="GO:0009424">
    <property type="term" value="C:bacterial-type flagellum hook"/>
    <property type="evidence" value="ECO:0007669"/>
    <property type="project" value="TreeGrafter"/>
</dbReference>
<comment type="subcellular location">
    <subcellularLocation>
        <location evidence="1 5">Bacterial flagellum basal body</location>
    </subcellularLocation>
</comment>
<feature type="domain" description="Flagellar hook protein FlgE D2" evidence="8">
    <location>
        <begin position="187"/>
        <end position="314"/>
    </location>
</feature>
<dbReference type="AlphaFoldDB" id="A0A6B3RK28"/>
<evidence type="ECO:0000256" key="2">
    <source>
        <dbReference type="ARBA" id="ARBA00009677"/>
    </source>
</evidence>
<dbReference type="SUPFAM" id="SSF117143">
    <property type="entry name" value="Flagellar hook protein flgE"/>
    <property type="match status" value="1"/>
</dbReference>
<keyword evidence="10" id="KW-0282">Flagellum</keyword>
<dbReference type="GO" id="GO:0005829">
    <property type="term" value="C:cytosol"/>
    <property type="evidence" value="ECO:0007669"/>
    <property type="project" value="TreeGrafter"/>
</dbReference>
<sequence>MSMNTALSGLTAAQSDIAATSHNIANVGTIGFRGSRTEFADIYNQSPFSVSRTTVGSGTQVTRVAQDFSQGSIVGTGNRLDLAIEGAGFFALRPTNITPGATAETLYSRAGAFGLSADGTIVNASGQQLLGWPVAMDGHTLSEALGTAMPLKIPLAMGFPAATSRLSMELSLPTDPAMAGAQEAVPPSAPFAANDPTTWAHRTNVPMFDAEGRSIEAELYLVRTSNPSEASPNTSYEVHLVRDGIQLEPGAAQQVTFGADGALVDGSGALSFSGSEGTVSLSLADSVLRDRPFQTRSASHNGQTQTQLTTLDIDSKGTVWAVYGSEERVAQGKLLLVNFSNPGGLRVMGAAAFAATTDSGLPMAGSPGGSGFGLLRSGALEKANVDLTEELVNLITAQRNYQASAKAMETSSSMMQTIMNLRS</sequence>
<dbReference type="PANTHER" id="PTHR30435">
    <property type="entry name" value="FLAGELLAR PROTEIN"/>
    <property type="match status" value="1"/>
</dbReference>
<evidence type="ECO:0000256" key="3">
    <source>
        <dbReference type="ARBA" id="ARBA00019015"/>
    </source>
</evidence>
<gene>
    <name evidence="10" type="ORF">G3572_03455</name>
</gene>
<evidence type="ECO:0000259" key="6">
    <source>
        <dbReference type="Pfam" id="PF00460"/>
    </source>
</evidence>